<evidence type="ECO:0000313" key="3">
    <source>
        <dbReference type="Proteomes" id="UP000689195"/>
    </source>
</evidence>
<dbReference type="Pfam" id="PF12146">
    <property type="entry name" value="Hydrolase_4"/>
    <property type="match status" value="1"/>
</dbReference>
<dbReference type="OrthoDB" id="10264149at2759"/>
<protein>
    <recommendedName>
        <fullName evidence="1">PI3K/PI4K catalytic domain-containing protein</fullName>
    </recommendedName>
</protein>
<organism evidence="2 3">
    <name type="scientific">Paramecium pentaurelia</name>
    <dbReference type="NCBI Taxonomy" id="43138"/>
    <lineage>
        <taxon>Eukaryota</taxon>
        <taxon>Sar</taxon>
        <taxon>Alveolata</taxon>
        <taxon>Ciliophora</taxon>
        <taxon>Intramacronucleata</taxon>
        <taxon>Oligohymenophorea</taxon>
        <taxon>Peniculida</taxon>
        <taxon>Parameciidae</taxon>
        <taxon>Paramecium</taxon>
    </lineage>
</organism>
<dbReference type="AlphaFoldDB" id="A0A8S1WYL0"/>
<comment type="caution">
    <text evidence="2">The sequence shown here is derived from an EMBL/GenBank/DDBJ whole genome shotgun (WGS) entry which is preliminary data.</text>
</comment>
<dbReference type="PANTHER" id="PTHR43358:SF4">
    <property type="entry name" value="ALPHA_BETA HYDROLASE FOLD-1 DOMAIN-CONTAINING PROTEIN"/>
    <property type="match status" value="1"/>
</dbReference>
<proteinExistence type="predicted"/>
<dbReference type="PANTHER" id="PTHR43358">
    <property type="entry name" value="ALPHA/BETA-HYDROLASE"/>
    <property type="match status" value="1"/>
</dbReference>
<dbReference type="Pfam" id="PF00454">
    <property type="entry name" value="PI3_PI4_kinase"/>
    <property type="match status" value="1"/>
</dbReference>
<evidence type="ECO:0000259" key="1">
    <source>
        <dbReference type="PROSITE" id="PS50290"/>
    </source>
</evidence>
<keyword evidence="3" id="KW-1185">Reference proteome</keyword>
<dbReference type="InterPro" id="IPR000403">
    <property type="entry name" value="PI3/4_kinase_cat_dom"/>
</dbReference>
<evidence type="ECO:0000313" key="2">
    <source>
        <dbReference type="EMBL" id="CAD8194953.1"/>
    </source>
</evidence>
<gene>
    <name evidence="2" type="ORF">PPENT_87.1.T1080051</name>
</gene>
<dbReference type="InterPro" id="IPR022742">
    <property type="entry name" value="Hydrolase_4"/>
</dbReference>
<dbReference type="Proteomes" id="UP000689195">
    <property type="component" value="Unassembled WGS sequence"/>
</dbReference>
<accession>A0A8S1WYL0</accession>
<dbReference type="SMART" id="SM00146">
    <property type="entry name" value="PI3Kc"/>
    <property type="match status" value="1"/>
</dbReference>
<name>A0A8S1WYL0_9CILI</name>
<dbReference type="EMBL" id="CAJJDO010000108">
    <property type="protein sequence ID" value="CAD8194953.1"/>
    <property type="molecule type" value="Genomic_DNA"/>
</dbReference>
<feature type="domain" description="PI3K/PI4K catalytic" evidence="1">
    <location>
        <begin position="328"/>
        <end position="592"/>
    </location>
</feature>
<dbReference type="PROSITE" id="PS50290">
    <property type="entry name" value="PI3_4_KINASE_3"/>
    <property type="match status" value="1"/>
</dbReference>
<dbReference type="InterPro" id="IPR052920">
    <property type="entry name" value="DNA-binding_regulatory"/>
</dbReference>
<sequence length="941" mass="110197">MQKSHPSQLSINRLTNSLLECILKEQHGSIKFDIIKKFQENINNNEIHQFIIQLCYIYYVTGNNHLEEFLKKYGLMNSSNYYRLEWTLKALSEDSKYYPIQDYFTKFQTLMKHEYVNKGLTSTNSREDYFQDMYLIKEARANYQDRQDQLIFNLIEQSLRLKSIEIEERKEQMIAFLKKINQNINYLWQITSQGGITIPFNYGLIDSYLVVHILEDEFTCFNTAKRVPYKIIVETIDPSEIELIKKAQEIYQSSNDIQELNPFYDIEKEMRSIAQLKILQQYDIDELKKLALKKVEFHLNSENQKIKKKPRDKDIYASSTNCNSIWGEDWNETQSRIRKQSQFGQLKTYQIRQIIVKGGDDLRNELLIMQMIKKIKEIFEKHKLDIFLRPYDIILTSPNSGILEFIPNTVSIDKIKRDYQGYTLKQFYENFFDCFIDAQMNFLQSLAGYSLICYLFQLKDRHNGNILIDNQGHIIHIDFGFVLTLTPGNLGFESAPFKLIEEYEELLDGKGSYFHNYFQTLIFKGLMALQTEIDEIMNFVKIMNFSPKHNLLVSLEKFKIEDFRKRFMEKCSTDQLYEYNPVIHGPRLSMIIFSLRPTLYIIDTNYQNMKQPEYKCTEKLWKPIVRPPRHNYRLKDMGNEIFMVHDTVVKRVDFEMINSRGLTLQCSLFEPVRIQDKTHSCMIYLHGNSSSRVESLTIIEYLLPQNISVCGIDLSGSGQSQGEYISLGFYESRDVNDLYNYLLAQPFITQIGLWGRSMGSVTAIIAASLNSNFKILVCDSPFSNLTNLCQELASNTYSIPGCCFNCFWCFVKSKIRKEAKFNIDDLNIIQIIQTLPTDVAIVFLSANGDTLIREKHPKALSEKFRGIKEFFQFEGTHNSKRPIEVMKETVQFIIAQMTKYDQHTSQKDTKGSLNGKDQIPITDVGVPLLYSERPYISKTEK</sequence>
<reference evidence="2" key="1">
    <citation type="submission" date="2021-01" db="EMBL/GenBank/DDBJ databases">
        <authorList>
            <consortium name="Genoscope - CEA"/>
            <person name="William W."/>
        </authorList>
    </citation>
    <scope>NUCLEOTIDE SEQUENCE</scope>
</reference>